<dbReference type="InterPro" id="IPR039384">
    <property type="entry name" value="HINT"/>
</dbReference>
<feature type="short sequence motif" description="Histidine triad motif" evidence="2 3">
    <location>
        <begin position="100"/>
        <end position="104"/>
    </location>
</feature>
<dbReference type="EMBL" id="RSED01000003">
    <property type="protein sequence ID" value="RRS05379.1"/>
    <property type="molecule type" value="Genomic_DNA"/>
</dbReference>
<keyword evidence="6" id="KW-1185">Reference proteome</keyword>
<reference evidence="5 6" key="1">
    <citation type="submission" date="2018-12" db="EMBL/GenBank/DDBJ databases">
        <title>The whole draft genome of Aquabacterium sp. SJQ9.</title>
        <authorList>
            <person name="Sun L."/>
            <person name="Gao X."/>
            <person name="Chen W."/>
            <person name="Huang K."/>
        </authorList>
    </citation>
    <scope>NUCLEOTIDE SEQUENCE [LARGE SCALE GENOMIC DNA]</scope>
    <source>
        <strain evidence="5 6">SJQ9</strain>
    </source>
</reference>
<dbReference type="Proteomes" id="UP000269265">
    <property type="component" value="Unassembled WGS sequence"/>
</dbReference>
<gene>
    <name evidence="5" type="ORF">EIP75_03965</name>
</gene>
<evidence type="ECO:0000256" key="1">
    <source>
        <dbReference type="PIRSR" id="PIRSR601310-1"/>
    </source>
</evidence>
<dbReference type="Pfam" id="PF01230">
    <property type="entry name" value="HIT"/>
    <property type="match status" value="1"/>
</dbReference>
<dbReference type="InterPro" id="IPR036265">
    <property type="entry name" value="HIT-like_sf"/>
</dbReference>
<name>A0A426VEX4_9BURK</name>
<comment type="caution">
    <text evidence="5">The sequence shown here is derived from an EMBL/GenBank/DDBJ whole genome shotgun (WGS) entry which is preliminary data.</text>
</comment>
<dbReference type="PANTHER" id="PTHR46648:SF1">
    <property type="entry name" value="ADENOSINE 5'-MONOPHOSPHORAMIDASE HNT1"/>
    <property type="match status" value="1"/>
</dbReference>
<dbReference type="InterPro" id="IPR011146">
    <property type="entry name" value="HIT-like"/>
</dbReference>
<organism evidence="5 6">
    <name type="scientific">Aquabacterium soli</name>
    <dbReference type="NCBI Taxonomy" id="2493092"/>
    <lineage>
        <taxon>Bacteria</taxon>
        <taxon>Pseudomonadati</taxon>
        <taxon>Pseudomonadota</taxon>
        <taxon>Betaproteobacteria</taxon>
        <taxon>Burkholderiales</taxon>
        <taxon>Aquabacterium</taxon>
    </lineage>
</organism>
<dbReference type="InterPro" id="IPR001310">
    <property type="entry name" value="Histidine_triad_HIT"/>
</dbReference>
<evidence type="ECO:0000256" key="2">
    <source>
        <dbReference type="PIRSR" id="PIRSR601310-3"/>
    </source>
</evidence>
<dbReference type="PROSITE" id="PS51084">
    <property type="entry name" value="HIT_2"/>
    <property type="match status" value="1"/>
</dbReference>
<protein>
    <submittedName>
        <fullName evidence="5">HIT family protein</fullName>
    </submittedName>
</protein>
<dbReference type="PRINTS" id="PR00332">
    <property type="entry name" value="HISTRIAD"/>
</dbReference>
<feature type="active site" description="Tele-AMP-histidine intermediate" evidence="1">
    <location>
        <position position="102"/>
    </location>
</feature>
<dbReference type="RefSeq" id="WP_125241948.1">
    <property type="nucleotide sequence ID" value="NZ_RSED01000003.1"/>
</dbReference>
<sequence length="139" mass="14842">MAYDSTNIFAKILRGELPCISVYEDEATLAFMDIMPQADGHVLVIPKEAGETLMDLSPEAASAVVRTTQKLARAVKQALNAEGIFVCQLNGAAAGQTVPHCHFHIIPRSGGDPMRIHASARADDAKLRGFADAIKQALA</sequence>
<dbReference type="GO" id="GO:0003824">
    <property type="term" value="F:catalytic activity"/>
    <property type="evidence" value="ECO:0007669"/>
    <property type="project" value="InterPro"/>
</dbReference>
<accession>A0A426VEX4</accession>
<feature type="domain" description="HIT" evidence="4">
    <location>
        <begin position="8"/>
        <end position="115"/>
    </location>
</feature>
<dbReference type="CDD" id="cd01277">
    <property type="entry name" value="HINT_subgroup"/>
    <property type="match status" value="1"/>
</dbReference>
<dbReference type="OrthoDB" id="9784774at2"/>
<dbReference type="SUPFAM" id="SSF54197">
    <property type="entry name" value="HIT-like"/>
    <property type="match status" value="1"/>
</dbReference>
<evidence type="ECO:0000313" key="5">
    <source>
        <dbReference type="EMBL" id="RRS05379.1"/>
    </source>
</evidence>
<evidence type="ECO:0000259" key="4">
    <source>
        <dbReference type="PROSITE" id="PS51084"/>
    </source>
</evidence>
<evidence type="ECO:0000256" key="3">
    <source>
        <dbReference type="PROSITE-ProRule" id="PRU00464"/>
    </source>
</evidence>
<dbReference type="Gene3D" id="3.30.428.10">
    <property type="entry name" value="HIT-like"/>
    <property type="match status" value="1"/>
</dbReference>
<proteinExistence type="predicted"/>
<evidence type="ECO:0000313" key="6">
    <source>
        <dbReference type="Proteomes" id="UP000269265"/>
    </source>
</evidence>
<dbReference type="AlphaFoldDB" id="A0A426VEX4"/>
<dbReference type="PANTHER" id="PTHR46648">
    <property type="entry name" value="HIT FAMILY PROTEIN 1"/>
    <property type="match status" value="1"/>
</dbReference>
<dbReference type="GO" id="GO:0009117">
    <property type="term" value="P:nucleotide metabolic process"/>
    <property type="evidence" value="ECO:0007669"/>
    <property type="project" value="TreeGrafter"/>
</dbReference>